<proteinExistence type="predicted"/>
<dbReference type="Proteomes" id="UP000677228">
    <property type="component" value="Unassembled WGS sequence"/>
</dbReference>
<organism evidence="2 5">
    <name type="scientific">Didymodactylos carnosus</name>
    <dbReference type="NCBI Taxonomy" id="1234261"/>
    <lineage>
        <taxon>Eukaryota</taxon>
        <taxon>Metazoa</taxon>
        <taxon>Spiralia</taxon>
        <taxon>Gnathifera</taxon>
        <taxon>Rotifera</taxon>
        <taxon>Eurotatoria</taxon>
        <taxon>Bdelloidea</taxon>
        <taxon>Philodinida</taxon>
        <taxon>Philodinidae</taxon>
        <taxon>Didymodactylos</taxon>
    </lineage>
</organism>
<gene>
    <name evidence="2" type="ORF">GPM918_LOCUS42847</name>
    <name evidence="1" type="ORF">OVA965_LOCUS40964</name>
    <name evidence="4" type="ORF">SRO942_LOCUS44186</name>
    <name evidence="3" type="ORF">TMI583_LOCUS42505</name>
</gene>
<evidence type="ECO:0000313" key="5">
    <source>
        <dbReference type="Proteomes" id="UP000663829"/>
    </source>
</evidence>
<name>A0A816B6T3_9BILA</name>
<dbReference type="Proteomes" id="UP000663829">
    <property type="component" value="Unassembled WGS sequence"/>
</dbReference>
<accession>A0A816B6T3</accession>
<dbReference type="EMBL" id="CAJOBA010068953">
    <property type="protein sequence ID" value="CAF4380259.1"/>
    <property type="molecule type" value="Genomic_DNA"/>
</dbReference>
<evidence type="ECO:0000313" key="1">
    <source>
        <dbReference type="EMBL" id="CAF1580891.1"/>
    </source>
</evidence>
<dbReference type="Proteomes" id="UP000681722">
    <property type="component" value="Unassembled WGS sequence"/>
</dbReference>
<dbReference type="Proteomes" id="UP000682733">
    <property type="component" value="Unassembled WGS sequence"/>
</dbReference>
<protein>
    <submittedName>
        <fullName evidence="2">Uncharacterized protein</fullName>
    </submittedName>
</protein>
<dbReference type="EMBL" id="CAJNOK010045881">
    <property type="protein sequence ID" value="CAF1580891.1"/>
    <property type="molecule type" value="Genomic_DNA"/>
</dbReference>
<comment type="caution">
    <text evidence="2">The sequence shown here is derived from an EMBL/GenBank/DDBJ whole genome shotgun (WGS) entry which is preliminary data.</text>
</comment>
<dbReference type="EMBL" id="CAJOBC010103785">
    <property type="protein sequence ID" value="CAF4488067.1"/>
    <property type="molecule type" value="Genomic_DNA"/>
</dbReference>
<reference evidence="2" key="1">
    <citation type="submission" date="2021-02" db="EMBL/GenBank/DDBJ databases">
        <authorList>
            <person name="Nowell W R."/>
        </authorList>
    </citation>
    <scope>NUCLEOTIDE SEQUENCE</scope>
</reference>
<evidence type="ECO:0000313" key="4">
    <source>
        <dbReference type="EMBL" id="CAF4488067.1"/>
    </source>
</evidence>
<sequence>SSSLNEIGLQLSSDSAEATLPPIATILTNNTGLTFSPISPASCISPPLQLPASVSTWMNQSSSPEITLSTAQMIFVSRNDNDPSDVILSLAPMPVSTAASSSINSPNISPTIVNDGILAISNTVKTKRKRCVIEKIDNAIETRRRAAAKKDTV</sequence>
<dbReference type="AlphaFoldDB" id="A0A816B6T3"/>
<dbReference type="EMBL" id="CAJNOQ010037167">
    <property type="protein sequence ID" value="CAF1607452.1"/>
    <property type="molecule type" value="Genomic_DNA"/>
</dbReference>
<keyword evidence="5" id="KW-1185">Reference proteome</keyword>
<evidence type="ECO:0000313" key="2">
    <source>
        <dbReference type="EMBL" id="CAF1607452.1"/>
    </source>
</evidence>
<evidence type="ECO:0000313" key="3">
    <source>
        <dbReference type="EMBL" id="CAF4380259.1"/>
    </source>
</evidence>
<feature type="non-terminal residue" evidence="2">
    <location>
        <position position="1"/>
    </location>
</feature>